<dbReference type="EMBL" id="CP000598">
    <property type="protein sequence ID" value="ABP00638.1"/>
    <property type="molecule type" value="Genomic_DNA"/>
</dbReference>
<dbReference type="InterPro" id="IPR007577">
    <property type="entry name" value="GlycoTrfase_DXD_sugar-bd_CS"/>
</dbReference>
<dbReference type="Proteomes" id="UP000001568">
    <property type="component" value="Chromosome 18"/>
</dbReference>
<proteinExistence type="predicted"/>
<dbReference type="GeneID" id="5006345"/>
<dbReference type="Pfam" id="PF04488">
    <property type="entry name" value="Gly_transf_sug"/>
    <property type="match status" value="1"/>
</dbReference>
<dbReference type="HOGENOM" id="CLU_685853_0_0_1"/>
<evidence type="ECO:0000313" key="3">
    <source>
        <dbReference type="Proteomes" id="UP000001568"/>
    </source>
</evidence>
<keyword evidence="3" id="KW-1185">Reference proteome</keyword>
<name>A4SA58_OSTLU</name>
<accession>A4SA58</accession>
<sequence length="402" mass="44191">MTGKVRAGRSKRVFIAVALLGTACVVASSRERRLFSGSRRARARPGLAADVSRASGRGDGGFARATSDGGDDAFANDPREDGDDGDAPCDAPRRVREVREGAASATPTRVWDEYVLRGNDLPQTEYACEGASRREYTRFLTWKTTCVPAVKAPFIKSFLECMPDLRYVFFTDKGIAKFLDEYAKESGIEGMDEAVRKMNSSRSNHGLKLAEMSRPLLLEKFGGLAFDLDVECKKSWRPILSEFEALMVLEPGDESRGGIYQHFDSSKPDVISPLLADFSSKIDVLSSVMAAGKPHSDFFRELAAFMARTVTDAHFQVEINPVVNIGPVFHYSFLEHWFAHKPPRAKGAAVASYLLHFANCSACLGVHHGGCTWCDENFEPKGDACVDIREILPGDKLTIMDG</sequence>
<feature type="region of interest" description="Disordered" evidence="1">
    <location>
        <begin position="45"/>
        <end position="91"/>
    </location>
</feature>
<organism evidence="2 3">
    <name type="scientific">Ostreococcus lucimarinus (strain CCE9901)</name>
    <dbReference type="NCBI Taxonomy" id="436017"/>
    <lineage>
        <taxon>Eukaryota</taxon>
        <taxon>Viridiplantae</taxon>
        <taxon>Chlorophyta</taxon>
        <taxon>Mamiellophyceae</taxon>
        <taxon>Mamiellales</taxon>
        <taxon>Bathycoccaceae</taxon>
        <taxon>Ostreococcus</taxon>
    </lineage>
</organism>
<dbReference type="OrthoDB" id="9997758at2759"/>
<dbReference type="KEGG" id="olu:OSTLU_28438"/>
<evidence type="ECO:0000256" key="1">
    <source>
        <dbReference type="SAM" id="MobiDB-lite"/>
    </source>
</evidence>
<dbReference type="PROSITE" id="PS51257">
    <property type="entry name" value="PROKAR_LIPOPROTEIN"/>
    <property type="match status" value="1"/>
</dbReference>
<dbReference type="SUPFAM" id="SSF53448">
    <property type="entry name" value="Nucleotide-diphospho-sugar transferases"/>
    <property type="match status" value="1"/>
</dbReference>
<protein>
    <submittedName>
        <fullName evidence="2">Uncharacterized protein</fullName>
    </submittedName>
</protein>
<dbReference type="Gramene" id="ABP00638">
    <property type="protein sequence ID" value="ABP00638"/>
    <property type="gene ID" value="OSTLU_28438"/>
</dbReference>
<evidence type="ECO:0000313" key="2">
    <source>
        <dbReference type="EMBL" id="ABP00638.1"/>
    </source>
</evidence>
<dbReference type="AlphaFoldDB" id="A4SA58"/>
<gene>
    <name evidence="2" type="ORF">OSTLU_28438</name>
</gene>
<reference evidence="2 3" key="1">
    <citation type="journal article" date="2007" name="Proc. Natl. Acad. Sci. U.S.A.">
        <title>The tiny eukaryote Ostreococcus provides genomic insights into the paradox of plankton speciation.</title>
        <authorList>
            <person name="Palenik B."/>
            <person name="Grimwood J."/>
            <person name="Aerts A."/>
            <person name="Rouze P."/>
            <person name="Salamov A."/>
            <person name="Putnam N."/>
            <person name="Dupont C."/>
            <person name="Jorgensen R."/>
            <person name="Derelle E."/>
            <person name="Rombauts S."/>
            <person name="Zhou K."/>
            <person name="Otillar R."/>
            <person name="Merchant S.S."/>
            <person name="Podell S."/>
            <person name="Gaasterland T."/>
            <person name="Napoli C."/>
            <person name="Gendler K."/>
            <person name="Manuell A."/>
            <person name="Tai V."/>
            <person name="Vallon O."/>
            <person name="Piganeau G."/>
            <person name="Jancek S."/>
            <person name="Heijde M."/>
            <person name="Jabbari K."/>
            <person name="Bowler C."/>
            <person name="Lohr M."/>
            <person name="Robbens S."/>
            <person name="Werner G."/>
            <person name="Dubchak I."/>
            <person name="Pazour G.J."/>
            <person name="Ren Q."/>
            <person name="Paulsen I."/>
            <person name="Delwiche C."/>
            <person name="Schmutz J."/>
            <person name="Rokhsar D."/>
            <person name="Van de Peer Y."/>
            <person name="Moreau H."/>
            <person name="Grigoriev I.V."/>
        </authorList>
    </citation>
    <scope>NUCLEOTIDE SEQUENCE [LARGE SCALE GENOMIC DNA]</scope>
    <source>
        <strain evidence="2 3">CCE9901</strain>
    </source>
</reference>
<dbReference type="RefSeq" id="XP_001422321.1">
    <property type="nucleotide sequence ID" value="XM_001422284.1"/>
</dbReference>
<dbReference type="InterPro" id="IPR029044">
    <property type="entry name" value="Nucleotide-diphossugar_trans"/>
</dbReference>